<dbReference type="Proteomes" id="UP000183974">
    <property type="component" value="Unassembled WGS sequence"/>
</dbReference>
<proteinExistence type="predicted"/>
<sequence length="208" mass="23502">MRTVETNDMLLRADLLAHEARQAVLCEFITDSVGRRMVQRLLDNPTFRPLLELKLNGCTTYRGARLLAAEELVKLETFKVRPSPFRGEKFEALTITSLGEIFVSEEIDGLEENRWLSILHRSILAYSCIDDGNGICGTRSFIETSLELPDPEILKRLVSVWSGSRQFPEASTIPQQINDEQRANAAHWWSEASIVTRSGRIVELPSSV</sequence>
<keyword evidence="2" id="KW-1185">Reference proteome</keyword>
<protein>
    <submittedName>
        <fullName evidence="1">Uncharacterized protein</fullName>
    </submittedName>
</protein>
<evidence type="ECO:0000313" key="1">
    <source>
        <dbReference type="EMBL" id="SHL78935.1"/>
    </source>
</evidence>
<name>A0A1M7DHJ1_9RHOB</name>
<accession>A0A1M7DHJ1</accession>
<dbReference type="AlphaFoldDB" id="A0A1M7DHJ1"/>
<dbReference type="EMBL" id="FRBR01000005">
    <property type="protein sequence ID" value="SHL78935.1"/>
    <property type="molecule type" value="Genomic_DNA"/>
</dbReference>
<gene>
    <name evidence="1" type="ORF">SAMN05444398_105268</name>
</gene>
<organism evidence="1 2">
    <name type="scientific">Roseovarius pacificus</name>
    <dbReference type="NCBI Taxonomy" id="337701"/>
    <lineage>
        <taxon>Bacteria</taxon>
        <taxon>Pseudomonadati</taxon>
        <taxon>Pseudomonadota</taxon>
        <taxon>Alphaproteobacteria</taxon>
        <taxon>Rhodobacterales</taxon>
        <taxon>Roseobacteraceae</taxon>
        <taxon>Roseovarius</taxon>
    </lineage>
</organism>
<dbReference type="OrthoDB" id="7874275at2"/>
<reference evidence="1 2" key="1">
    <citation type="submission" date="2016-11" db="EMBL/GenBank/DDBJ databases">
        <authorList>
            <person name="Jaros S."/>
            <person name="Januszkiewicz K."/>
            <person name="Wedrychowicz H."/>
        </authorList>
    </citation>
    <scope>NUCLEOTIDE SEQUENCE [LARGE SCALE GENOMIC DNA]</scope>
    <source>
        <strain evidence="1 2">DSM 29589</strain>
    </source>
</reference>
<dbReference type="RefSeq" id="WP_143163195.1">
    <property type="nucleotide sequence ID" value="NZ_BMLR01000005.1"/>
</dbReference>
<evidence type="ECO:0000313" key="2">
    <source>
        <dbReference type="Proteomes" id="UP000183974"/>
    </source>
</evidence>